<name>A0A2P2Q591_RHIMU</name>
<proteinExistence type="predicted"/>
<dbReference type="AlphaFoldDB" id="A0A2P2Q591"/>
<reference evidence="1" key="1">
    <citation type="submission" date="2018-02" db="EMBL/GenBank/DDBJ databases">
        <title>Rhizophora mucronata_Transcriptome.</title>
        <authorList>
            <person name="Meera S.P."/>
            <person name="Sreeshan A."/>
            <person name="Augustine A."/>
        </authorList>
    </citation>
    <scope>NUCLEOTIDE SEQUENCE</scope>
    <source>
        <tissue evidence="1">Leaf</tissue>
    </source>
</reference>
<protein>
    <submittedName>
        <fullName evidence="1">Uncharacterized protein</fullName>
    </submittedName>
</protein>
<evidence type="ECO:0000313" key="1">
    <source>
        <dbReference type="EMBL" id="MBX62157.1"/>
    </source>
</evidence>
<sequence length="29" mass="3476">MRNVAENIQSTWNSYLALRIVLKKEKNKK</sequence>
<dbReference type="EMBL" id="GGEC01081673">
    <property type="protein sequence ID" value="MBX62157.1"/>
    <property type="molecule type" value="Transcribed_RNA"/>
</dbReference>
<organism evidence="1">
    <name type="scientific">Rhizophora mucronata</name>
    <name type="common">Asiatic mangrove</name>
    <dbReference type="NCBI Taxonomy" id="61149"/>
    <lineage>
        <taxon>Eukaryota</taxon>
        <taxon>Viridiplantae</taxon>
        <taxon>Streptophyta</taxon>
        <taxon>Embryophyta</taxon>
        <taxon>Tracheophyta</taxon>
        <taxon>Spermatophyta</taxon>
        <taxon>Magnoliopsida</taxon>
        <taxon>eudicotyledons</taxon>
        <taxon>Gunneridae</taxon>
        <taxon>Pentapetalae</taxon>
        <taxon>rosids</taxon>
        <taxon>fabids</taxon>
        <taxon>Malpighiales</taxon>
        <taxon>Rhizophoraceae</taxon>
        <taxon>Rhizophora</taxon>
    </lineage>
</organism>
<accession>A0A2P2Q591</accession>